<keyword evidence="6 8" id="KW-0143">Chaperone</keyword>
<evidence type="ECO:0000313" key="9">
    <source>
        <dbReference type="EMBL" id="KAL0477624.1"/>
    </source>
</evidence>
<evidence type="ECO:0000313" key="10">
    <source>
        <dbReference type="Proteomes" id="UP001431209"/>
    </source>
</evidence>
<evidence type="ECO:0000256" key="5">
    <source>
        <dbReference type="ARBA" id="ARBA00023016"/>
    </source>
</evidence>
<dbReference type="SUPFAM" id="SSF54849">
    <property type="entry name" value="GroEL-intermediate domain like"/>
    <property type="match status" value="1"/>
</dbReference>
<dbReference type="InterPro" id="IPR002194">
    <property type="entry name" value="Chaperonin_TCP-1_CS"/>
</dbReference>
<evidence type="ECO:0000256" key="8">
    <source>
        <dbReference type="RuleBase" id="RU004187"/>
    </source>
</evidence>
<dbReference type="Gene3D" id="3.30.260.10">
    <property type="entry name" value="TCP-1-like chaperonin intermediate domain"/>
    <property type="match status" value="1"/>
</dbReference>
<sequence>MSKEHTQQLFRKGTTLITHDIISHNVRAISDVTDKIQSSLGPSSMSKMLVDAFGGIVVTSDGSKILQEMQITHPAAKLMVEMSQVQDKIVGDGTTSVVLLCGEILQQCQAHLENRSSLHRNKLCVKLKREFITIKKLIPKLYEKVEDDQNALLKLTESTLSTKLISKFNTEGALSKLVVKAISHMHNFDKDHTVSIKNDLRIVKIVHQSVQQSKTLFGGCVIRAESNNSIQVPSKMQNVNVCINNLLIKASLFVKETIIKDPKQLVLIEDQLLSCYLRHIVEPLVHKNINLLISSKKIDKRCIELLNDRNIIVMELESFQDLDPSSGIDNDVMFMRDCCKIGFICSSVADFTKDEISGVVNTIQWFPSKHDSFGRLHISNRNSCEKVTLILRGPSAEIIKELEIAMNDALCLCTYVLRTRSESDVIGLVSGSGVFESKLSELLEQEETETSKILSKALMIIPNTLKRNLFQSQSIVSDQSCILEAAASKESMIKIAIDMACEILKLDCLVLEQLRERYIK</sequence>
<dbReference type="Gene3D" id="1.10.560.10">
    <property type="entry name" value="GroEL-like equatorial domain"/>
    <property type="match status" value="1"/>
</dbReference>
<organism evidence="9 10">
    <name type="scientific">Acrasis kona</name>
    <dbReference type="NCBI Taxonomy" id="1008807"/>
    <lineage>
        <taxon>Eukaryota</taxon>
        <taxon>Discoba</taxon>
        <taxon>Heterolobosea</taxon>
        <taxon>Tetramitia</taxon>
        <taxon>Eutetramitia</taxon>
        <taxon>Acrasidae</taxon>
        <taxon>Acrasis</taxon>
    </lineage>
</organism>
<proteinExistence type="inferred from homology"/>
<dbReference type="InterPro" id="IPR027409">
    <property type="entry name" value="GroEL-like_apical_dom_sf"/>
</dbReference>
<dbReference type="InterPro" id="IPR027413">
    <property type="entry name" value="GROEL-like_equatorial_sf"/>
</dbReference>
<dbReference type="Pfam" id="PF00118">
    <property type="entry name" value="Cpn60_TCP1"/>
    <property type="match status" value="1"/>
</dbReference>
<dbReference type="InterPro" id="IPR027410">
    <property type="entry name" value="TCP-1-like_intermed_sf"/>
</dbReference>
<keyword evidence="2 8" id="KW-0547">Nucleotide-binding</keyword>
<dbReference type="GO" id="GO:0016887">
    <property type="term" value="F:ATP hydrolysis activity"/>
    <property type="evidence" value="ECO:0007669"/>
    <property type="project" value="InterPro"/>
</dbReference>
<gene>
    <name evidence="9" type="ORF">AKO1_005537</name>
</gene>
<dbReference type="PROSITE" id="PS00995">
    <property type="entry name" value="TCP1_3"/>
    <property type="match status" value="1"/>
</dbReference>
<evidence type="ECO:0000256" key="1">
    <source>
        <dbReference type="ARBA" id="ARBA00008020"/>
    </source>
</evidence>
<dbReference type="InterPro" id="IPR017998">
    <property type="entry name" value="Chaperone_TCP-1"/>
</dbReference>
<dbReference type="AlphaFoldDB" id="A0AAW2YKR9"/>
<dbReference type="GO" id="GO:0140662">
    <property type="term" value="F:ATP-dependent protein folding chaperone"/>
    <property type="evidence" value="ECO:0007669"/>
    <property type="project" value="InterPro"/>
</dbReference>
<dbReference type="PANTHER" id="PTHR11353">
    <property type="entry name" value="CHAPERONIN"/>
    <property type="match status" value="1"/>
</dbReference>
<comment type="similarity">
    <text evidence="1 8">Belongs to the TCP-1 chaperonin family.</text>
</comment>
<dbReference type="Gene3D" id="3.50.7.10">
    <property type="entry name" value="GroEL"/>
    <property type="match status" value="1"/>
</dbReference>
<dbReference type="EMBL" id="JAOPGA020000204">
    <property type="protein sequence ID" value="KAL0477624.1"/>
    <property type="molecule type" value="Genomic_DNA"/>
</dbReference>
<dbReference type="PRINTS" id="PR00304">
    <property type="entry name" value="TCOMPLEXTCP1"/>
</dbReference>
<keyword evidence="4" id="KW-0809">Transit peptide</keyword>
<comment type="function">
    <text evidence="7">Implicated in mitochondrial protein import and macromolecular assembly. May facilitate the correct folding of imported proteins. May also prevent misfolding and promote the refolding and proper assembly of unfolded polypeptides generated under stress conditions in the mitochondrial matrix.</text>
</comment>
<comment type="caution">
    <text evidence="9">The sequence shown here is derived from an EMBL/GenBank/DDBJ whole genome shotgun (WGS) entry which is preliminary data.</text>
</comment>
<dbReference type="Proteomes" id="UP001431209">
    <property type="component" value="Unassembled WGS sequence"/>
</dbReference>
<dbReference type="InterPro" id="IPR002423">
    <property type="entry name" value="Cpn60/GroEL/TCP-1"/>
</dbReference>
<keyword evidence="3 8" id="KW-0067">ATP-binding</keyword>
<dbReference type="SUPFAM" id="SSF48592">
    <property type="entry name" value="GroEL equatorial domain-like"/>
    <property type="match status" value="1"/>
</dbReference>
<evidence type="ECO:0000256" key="2">
    <source>
        <dbReference type="ARBA" id="ARBA00022741"/>
    </source>
</evidence>
<evidence type="ECO:0000256" key="7">
    <source>
        <dbReference type="ARBA" id="ARBA00025467"/>
    </source>
</evidence>
<protein>
    <submittedName>
        <fullName evidence="9">Thermosome subunit 1</fullName>
    </submittedName>
</protein>
<accession>A0AAW2YKR9</accession>
<name>A0AAW2YKR9_9EUKA</name>
<evidence type="ECO:0000256" key="3">
    <source>
        <dbReference type="ARBA" id="ARBA00022840"/>
    </source>
</evidence>
<keyword evidence="5" id="KW-0346">Stress response</keyword>
<dbReference type="GO" id="GO:0051082">
    <property type="term" value="F:unfolded protein binding"/>
    <property type="evidence" value="ECO:0007669"/>
    <property type="project" value="InterPro"/>
</dbReference>
<evidence type="ECO:0000256" key="6">
    <source>
        <dbReference type="ARBA" id="ARBA00023186"/>
    </source>
</evidence>
<reference evidence="9 10" key="1">
    <citation type="submission" date="2024-03" db="EMBL/GenBank/DDBJ databases">
        <title>The Acrasis kona genome and developmental transcriptomes reveal deep origins of eukaryotic multicellular pathways.</title>
        <authorList>
            <person name="Sheikh S."/>
            <person name="Fu C.-J."/>
            <person name="Brown M.W."/>
            <person name="Baldauf S.L."/>
        </authorList>
    </citation>
    <scope>NUCLEOTIDE SEQUENCE [LARGE SCALE GENOMIC DNA]</scope>
    <source>
        <strain evidence="9 10">ATCC MYA-3509</strain>
    </source>
</reference>
<keyword evidence="10" id="KW-1185">Reference proteome</keyword>
<evidence type="ECO:0000256" key="4">
    <source>
        <dbReference type="ARBA" id="ARBA00022946"/>
    </source>
</evidence>
<dbReference type="GO" id="GO:0005524">
    <property type="term" value="F:ATP binding"/>
    <property type="evidence" value="ECO:0007669"/>
    <property type="project" value="UniProtKB-KW"/>
</dbReference>